<organism evidence="1 2">
    <name type="scientific">Entomophthora muscae</name>
    <dbReference type="NCBI Taxonomy" id="34485"/>
    <lineage>
        <taxon>Eukaryota</taxon>
        <taxon>Fungi</taxon>
        <taxon>Fungi incertae sedis</taxon>
        <taxon>Zoopagomycota</taxon>
        <taxon>Entomophthoromycotina</taxon>
        <taxon>Entomophthoromycetes</taxon>
        <taxon>Entomophthorales</taxon>
        <taxon>Entomophthoraceae</taxon>
        <taxon>Entomophthora</taxon>
    </lineage>
</organism>
<keyword evidence="2" id="KW-1185">Reference proteome</keyword>
<comment type="caution">
    <text evidence="1">The sequence shown here is derived from an EMBL/GenBank/DDBJ whole genome shotgun (WGS) entry which is preliminary data.</text>
</comment>
<evidence type="ECO:0000313" key="1">
    <source>
        <dbReference type="EMBL" id="KAJ9059205.1"/>
    </source>
</evidence>
<dbReference type="EMBL" id="QTSX02005692">
    <property type="protein sequence ID" value="KAJ9059205.1"/>
    <property type="molecule type" value="Genomic_DNA"/>
</dbReference>
<protein>
    <submittedName>
        <fullName evidence="1">Uncharacterized protein</fullName>
    </submittedName>
</protein>
<name>A0ACC2SA57_9FUNG</name>
<accession>A0ACC2SA57</accession>
<sequence length="315" mass="36047">MTPAQIFRDKNTSPMNKLPHIFYPIQGEEDTYHQGCRRFASSKSAQEEWEKVTRHLEMTDRGREFIRTEFTRLLQDWYWPTEGLAPTEVQVYGRDARQVIEKVLEEFALMQAKYKLLTSHSPLLGNKNSSKPVPGYDPGHTLGTGDQEPHKWASAAPMTHHPNLVPAPGSAHNQVDFHQPQQQENGVKRHCKGELQLSQIEDQGKVWGCSYKRFYNPTCPHSQSLLAKNPCNYNLHKFEDLNVFQVHSNNPILQESYSSNKVIHLAYPFCFCENTHKLLVDTGADHTMVDQAFADAQQLDQVPSRFKAVQVDDSC</sequence>
<proteinExistence type="predicted"/>
<dbReference type="Proteomes" id="UP001165960">
    <property type="component" value="Unassembled WGS sequence"/>
</dbReference>
<evidence type="ECO:0000313" key="2">
    <source>
        <dbReference type="Proteomes" id="UP001165960"/>
    </source>
</evidence>
<gene>
    <name evidence="1" type="ORF">DSO57_1004834</name>
</gene>
<reference evidence="1" key="1">
    <citation type="submission" date="2022-04" db="EMBL/GenBank/DDBJ databases">
        <title>Genome of the entomopathogenic fungus Entomophthora muscae.</title>
        <authorList>
            <person name="Elya C."/>
            <person name="Lovett B.R."/>
            <person name="Lee E."/>
            <person name="Macias A.M."/>
            <person name="Hajek A.E."/>
            <person name="De Bivort B.L."/>
            <person name="Kasson M.T."/>
            <person name="De Fine Licht H.H."/>
            <person name="Stajich J.E."/>
        </authorList>
    </citation>
    <scope>NUCLEOTIDE SEQUENCE</scope>
    <source>
        <strain evidence="1">Berkeley</strain>
    </source>
</reference>